<feature type="domain" description="DUF1835" evidence="1">
    <location>
        <begin position="6"/>
        <end position="110"/>
    </location>
</feature>
<reference evidence="2 3" key="1">
    <citation type="submission" date="2022-02" db="EMBL/GenBank/DDBJ databases">
        <title>Paenibacillus sp. MBLB1776 Whole Genome Shotgun Sequencing.</title>
        <authorList>
            <person name="Hwang C.Y."/>
            <person name="Cho E.-S."/>
            <person name="Seo M.-J."/>
        </authorList>
    </citation>
    <scope>NUCLEOTIDE SEQUENCE [LARGE SCALE GENOMIC DNA]</scope>
    <source>
        <strain evidence="2 3">MBLB1776</strain>
    </source>
</reference>
<keyword evidence="3" id="KW-1185">Reference proteome</keyword>
<sequence length="338" mass="36596">MNPRVLHIVNGDSVGDKLKNVYPEETVLVWREMLTDGPVALRLEDPAFLQDRARYLEEAFGIPVSTFLAGWEEQETGLGRAEAYDETVLWFEHDLFDQAILVYLLARLAARPALSGKLTLVTLNAYPGLTPFLGMGQLGAGQLAGLRPNGFAVTAAQLDAARRAWAAFAAPDPRGLASLLRQDALGALPYTAEAMRLHLQRFPAVRDGLGLAERLTLEALEPGPAAPAELFRRVTEAEPGYGLGDLSYGAYLERMSGGPAPLLSWDRPIAPLRFGSPPPAAFREAKLALTPRARRVLAGVADAAETLARGHWLGGVRQPASGPLWRWDADAEAPVLRP</sequence>
<dbReference type="Pfam" id="PF08874">
    <property type="entry name" value="DUF1835"/>
    <property type="match status" value="1"/>
</dbReference>
<accession>A0AA96LBS8</accession>
<organism evidence="2 3">
    <name type="scientific">Paenibacillus aurantius</name>
    <dbReference type="NCBI Taxonomy" id="2918900"/>
    <lineage>
        <taxon>Bacteria</taxon>
        <taxon>Bacillati</taxon>
        <taxon>Bacillota</taxon>
        <taxon>Bacilli</taxon>
        <taxon>Bacillales</taxon>
        <taxon>Paenibacillaceae</taxon>
        <taxon>Paenibacillus</taxon>
    </lineage>
</organism>
<dbReference type="RefSeq" id="WP_315604154.1">
    <property type="nucleotide sequence ID" value="NZ_CP130318.1"/>
</dbReference>
<dbReference type="EMBL" id="CP130318">
    <property type="protein sequence ID" value="WNQ10380.1"/>
    <property type="molecule type" value="Genomic_DNA"/>
</dbReference>
<evidence type="ECO:0000259" key="1">
    <source>
        <dbReference type="Pfam" id="PF08874"/>
    </source>
</evidence>
<protein>
    <submittedName>
        <fullName evidence="2">DUF1835 domain-containing protein</fullName>
    </submittedName>
</protein>
<dbReference type="AlphaFoldDB" id="A0AA96LBS8"/>
<dbReference type="Proteomes" id="UP001305702">
    <property type="component" value="Chromosome"/>
</dbReference>
<gene>
    <name evidence="2" type="ORF">MJA45_22575</name>
</gene>
<dbReference type="KEGG" id="paun:MJA45_22575"/>
<dbReference type="InterPro" id="IPR014973">
    <property type="entry name" value="DUF1835"/>
</dbReference>
<evidence type="ECO:0000313" key="2">
    <source>
        <dbReference type="EMBL" id="WNQ10380.1"/>
    </source>
</evidence>
<proteinExistence type="predicted"/>
<name>A0AA96LBS8_9BACL</name>
<evidence type="ECO:0000313" key="3">
    <source>
        <dbReference type="Proteomes" id="UP001305702"/>
    </source>
</evidence>